<organism evidence="4 5">
    <name type="scientific">Paenibacillus pini JCM 16418</name>
    <dbReference type="NCBI Taxonomy" id="1236976"/>
    <lineage>
        <taxon>Bacteria</taxon>
        <taxon>Bacillati</taxon>
        <taxon>Bacillota</taxon>
        <taxon>Bacilli</taxon>
        <taxon>Bacillales</taxon>
        <taxon>Paenibacillaceae</taxon>
        <taxon>Paenibacillus</taxon>
    </lineage>
</organism>
<dbReference type="OrthoDB" id="9789350at2"/>
<dbReference type="HAMAP" id="MF_01940">
    <property type="entry name" value="RNA_CPDase"/>
    <property type="match status" value="1"/>
</dbReference>
<evidence type="ECO:0000313" key="4">
    <source>
        <dbReference type="EMBL" id="GAF08052.1"/>
    </source>
</evidence>
<dbReference type="Gene3D" id="3.90.1140.10">
    <property type="entry name" value="Cyclic phosphodiesterase"/>
    <property type="match status" value="1"/>
</dbReference>
<dbReference type="Proteomes" id="UP000019364">
    <property type="component" value="Unassembled WGS sequence"/>
</dbReference>
<feature type="domain" description="Phosphoesterase HXTX" evidence="3">
    <location>
        <begin position="116"/>
        <end position="194"/>
    </location>
</feature>
<keyword evidence="1 2" id="KW-0378">Hydrolase</keyword>
<dbReference type="eggNOG" id="COG1514">
    <property type="taxonomic scope" value="Bacteria"/>
</dbReference>
<keyword evidence="4" id="KW-0436">Ligase</keyword>
<accession>W7YHW5</accession>
<proteinExistence type="inferred from homology"/>
<evidence type="ECO:0000313" key="5">
    <source>
        <dbReference type="Proteomes" id="UP000019364"/>
    </source>
</evidence>
<dbReference type="STRING" id="1236976.JCM16418_2089"/>
<name>W7YHW5_9BACL</name>
<feature type="short sequence motif" description="HXTX 1" evidence="2">
    <location>
        <begin position="53"/>
        <end position="56"/>
    </location>
</feature>
<dbReference type="NCBIfam" id="TIGR02258">
    <property type="entry name" value="2_5_ligase"/>
    <property type="match status" value="1"/>
</dbReference>
<dbReference type="EMBL" id="BAVZ01000005">
    <property type="protein sequence ID" value="GAF08052.1"/>
    <property type="molecule type" value="Genomic_DNA"/>
</dbReference>
<feature type="domain" description="Phosphoesterase HXTX" evidence="3">
    <location>
        <begin position="22"/>
        <end position="104"/>
    </location>
</feature>
<dbReference type="InterPro" id="IPR014051">
    <property type="entry name" value="Phosphoesterase_HXTX"/>
</dbReference>
<dbReference type="GO" id="GO:0008664">
    <property type="term" value="F:RNA 2',3'-cyclic 3'-phosphodiesterase activity"/>
    <property type="evidence" value="ECO:0007669"/>
    <property type="project" value="UniProtKB-EC"/>
</dbReference>
<dbReference type="EC" id="3.1.4.58" evidence="2"/>
<comment type="similarity">
    <text evidence="2">Belongs to the 2H phosphoesterase superfamily. ThpR family.</text>
</comment>
<dbReference type="GO" id="GO:0016874">
    <property type="term" value="F:ligase activity"/>
    <property type="evidence" value="ECO:0007669"/>
    <property type="project" value="UniProtKB-KW"/>
</dbReference>
<evidence type="ECO:0000259" key="3">
    <source>
        <dbReference type="Pfam" id="PF02834"/>
    </source>
</evidence>
<dbReference type="RefSeq" id="WP_036648104.1">
    <property type="nucleotide sequence ID" value="NZ_BAVZ01000005.1"/>
</dbReference>
<evidence type="ECO:0000256" key="1">
    <source>
        <dbReference type="ARBA" id="ARBA00022801"/>
    </source>
</evidence>
<feature type="active site" description="Proton donor" evidence="2">
    <location>
        <position position="53"/>
    </location>
</feature>
<dbReference type="InterPro" id="IPR004175">
    <property type="entry name" value="RNA_CPDase"/>
</dbReference>
<protein>
    <recommendedName>
        <fullName evidence="2">RNA 2',3'-cyclic phosphodiesterase</fullName>
        <shortName evidence="2">RNA 2',3'-CPDase</shortName>
        <ecNumber evidence="2">3.1.4.58</ecNumber>
    </recommendedName>
</protein>
<comment type="caution">
    <text evidence="4">The sequence shown here is derived from an EMBL/GenBank/DDBJ whole genome shotgun (WGS) entry which is preliminary data.</text>
</comment>
<dbReference type="AlphaFoldDB" id="W7YHW5"/>
<comment type="catalytic activity">
    <reaction evidence="2">
        <text>a 3'-end 2',3'-cyclophospho-ribonucleotide-RNA + H2O = a 3'-end 2'-phospho-ribonucleotide-RNA + H(+)</text>
        <dbReference type="Rhea" id="RHEA:11828"/>
        <dbReference type="Rhea" id="RHEA-COMP:10464"/>
        <dbReference type="Rhea" id="RHEA-COMP:17353"/>
        <dbReference type="ChEBI" id="CHEBI:15377"/>
        <dbReference type="ChEBI" id="CHEBI:15378"/>
        <dbReference type="ChEBI" id="CHEBI:83064"/>
        <dbReference type="ChEBI" id="CHEBI:173113"/>
        <dbReference type="EC" id="3.1.4.58"/>
    </reaction>
</comment>
<evidence type="ECO:0000256" key="2">
    <source>
        <dbReference type="HAMAP-Rule" id="MF_01940"/>
    </source>
</evidence>
<reference evidence="4 5" key="1">
    <citation type="journal article" date="2014" name="Genome Announc.">
        <title>Draft Genome Sequence of Paenibacillus pini JCM 16418T, Isolated from the Rhizosphere of Pine Tree.</title>
        <authorList>
            <person name="Yuki M."/>
            <person name="Oshima K."/>
            <person name="Suda W."/>
            <person name="Oshida Y."/>
            <person name="Kitamura K."/>
            <person name="Iida Y."/>
            <person name="Hattori M."/>
            <person name="Ohkuma M."/>
        </authorList>
    </citation>
    <scope>NUCLEOTIDE SEQUENCE [LARGE SCALE GENOMIC DNA]</scope>
    <source>
        <strain evidence="4 5">JCM 16418</strain>
    </source>
</reference>
<dbReference type="InterPro" id="IPR009097">
    <property type="entry name" value="Cyclic_Pdiesterase"/>
</dbReference>
<dbReference type="PANTHER" id="PTHR35561:SF1">
    <property type="entry name" value="RNA 2',3'-CYCLIC PHOSPHODIESTERASE"/>
    <property type="match status" value="1"/>
</dbReference>
<gene>
    <name evidence="4" type="ORF">JCM16418_2089</name>
</gene>
<dbReference type="Pfam" id="PF02834">
    <property type="entry name" value="LigT_PEase"/>
    <property type="match status" value="2"/>
</dbReference>
<comment type="function">
    <text evidence="2">Hydrolyzes RNA 2',3'-cyclic phosphodiester to an RNA 2'-phosphomonoester.</text>
</comment>
<keyword evidence="5" id="KW-1185">Reference proteome</keyword>
<dbReference type="SUPFAM" id="SSF55144">
    <property type="entry name" value="LigT-like"/>
    <property type="match status" value="1"/>
</dbReference>
<dbReference type="GO" id="GO:0004113">
    <property type="term" value="F:2',3'-cyclic-nucleotide 3'-phosphodiesterase activity"/>
    <property type="evidence" value="ECO:0007669"/>
    <property type="project" value="InterPro"/>
</dbReference>
<dbReference type="PANTHER" id="PTHR35561">
    <property type="entry name" value="RNA 2',3'-CYCLIC PHOSPHODIESTERASE"/>
    <property type="match status" value="1"/>
</dbReference>
<sequence length="211" mass="24451">MCEEGRNGNDSQPLRVFVAIRVPAWIQQQLHEWKIQHEDQFPFKKWTFIEDYHITLQFLGDVEPKLIPDIIQSLSKVANEFKSFTLQLGDWGTFGLPESPRVLWAGLKGSDTNHALFILQQMVTSATHALGFVTENRPYHPHITISRKYKGNDPFSDMDRKAVLQIDHRGEKARPEALWTVNEFVLFTTRLHVQPMYEILKAFHLGGKKLD</sequence>
<feature type="short sequence motif" description="HXTX 2" evidence="2">
    <location>
        <begin position="142"/>
        <end position="145"/>
    </location>
</feature>
<feature type="active site" description="Proton acceptor" evidence="2">
    <location>
        <position position="142"/>
    </location>
</feature>